<gene>
    <name evidence="2" type="ORF">PXEA_LOCUS15975</name>
</gene>
<sequence>MNSDGVFSPFLTISQDKHLNHITSCAGFDMSLGTASCHCKRKSTYNHNSDADELSSNGQSICSNFSNMGPSITWSSSSSSDEGSCDDPNDDFDIAPAPAKRVRTSRASHT</sequence>
<evidence type="ECO:0000256" key="1">
    <source>
        <dbReference type="SAM" id="MobiDB-lite"/>
    </source>
</evidence>
<accession>A0A3S5AKN5</accession>
<dbReference type="Proteomes" id="UP000784294">
    <property type="component" value="Unassembled WGS sequence"/>
</dbReference>
<dbReference type="AlphaFoldDB" id="A0A3S5AKN5"/>
<name>A0A3S5AKN5_9PLAT</name>
<protein>
    <submittedName>
        <fullName evidence="2">Uncharacterized protein</fullName>
    </submittedName>
</protein>
<proteinExistence type="predicted"/>
<feature type="compositionally biased region" description="Acidic residues" evidence="1">
    <location>
        <begin position="83"/>
        <end position="93"/>
    </location>
</feature>
<comment type="caution">
    <text evidence="2">The sequence shown here is derived from an EMBL/GenBank/DDBJ whole genome shotgun (WGS) entry which is preliminary data.</text>
</comment>
<organism evidence="2 3">
    <name type="scientific">Protopolystoma xenopodis</name>
    <dbReference type="NCBI Taxonomy" id="117903"/>
    <lineage>
        <taxon>Eukaryota</taxon>
        <taxon>Metazoa</taxon>
        <taxon>Spiralia</taxon>
        <taxon>Lophotrochozoa</taxon>
        <taxon>Platyhelminthes</taxon>
        <taxon>Monogenea</taxon>
        <taxon>Polyopisthocotylea</taxon>
        <taxon>Polystomatidea</taxon>
        <taxon>Polystomatidae</taxon>
        <taxon>Protopolystoma</taxon>
    </lineage>
</organism>
<reference evidence="2" key="1">
    <citation type="submission" date="2018-11" db="EMBL/GenBank/DDBJ databases">
        <authorList>
            <consortium name="Pathogen Informatics"/>
        </authorList>
    </citation>
    <scope>NUCLEOTIDE SEQUENCE</scope>
</reference>
<feature type="compositionally biased region" description="Basic residues" evidence="1">
    <location>
        <begin position="100"/>
        <end position="110"/>
    </location>
</feature>
<feature type="region of interest" description="Disordered" evidence="1">
    <location>
        <begin position="72"/>
        <end position="110"/>
    </location>
</feature>
<evidence type="ECO:0000313" key="2">
    <source>
        <dbReference type="EMBL" id="VEL22535.1"/>
    </source>
</evidence>
<evidence type="ECO:0000313" key="3">
    <source>
        <dbReference type="Proteomes" id="UP000784294"/>
    </source>
</evidence>
<dbReference type="EMBL" id="CAAALY010056928">
    <property type="protein sequence ID" value="VEL22535.1"/>
    <property type="molecule type" value="Genomic_DNA"/>
</dbReference>
<keyword evidence="3" id="KW-1185">Reference proteome</keyword>